<keyword evidence="2" id="KW-0812">Transmembrane</keyword>
<keyword evidence="1" id="KW-0620">Polyamine biosynthesis</keyword>
<feature type="transmembrane region" description="Helical" evidence="2">
    <location>
        <begin position="207"/>
        <end position="226"/>
    </location>
</feature>
<dbReference type="SUPFAM" id="SSF103473">
    <property type="entry name" value="MFS general substrate transporter"/>
    <property type="match status" value="1"/>
</dbReference>
<protein>
    <submittedName>
        <fullName evidence="3">Spermidine synthase</fullName>
    </submittedName>
</protein>
<sequence>MYRPQRPGSLRTIAPVNSPSSQVAAEPAAVPAEGRALPDGLAAFLVFLASGAVLVLETVSLRLVGPYVGVTLQVTSSVIGIALAAIAYGAWTGGWLADRRDPRTLLAPALVLAGIATAVTLPVVRYAGELLRGGAASAILLLTALAVFVPAALLAAVTPLVVKLQLADLRRTGQVVGRLSGIGTLGGITATLVTGFVLVAALPSTVIVLALAVALGVTGLALGAYLRRRGRAGLPGPARTKATLAVLGLVGAGLSAVAPNPCDTETAYHCAKVEADPNRPSGRVLLLNSAQHSYVDLADPTHLEYAYTQWFGAVADETAPKGRRLDALHLGGGGFTMPRYLTATRPGTDNLVFEIDGALVDLDRRELGVRTGPGLRAVVGDARMLLAGEATDSRDLIVGDAFGHLVVPWHLATREMAAEIRRVLRPGGVYTQNVIDYPPDRFIRSELATVAAEFRHVALIAPPAAIAGRQGSNFVIVASDAPLPVDALERRVTGLRESAGLLEGAALTEYVDDALVLTDDYAPVDQLLATA</sequence>
<keyword evidence="2" id="KW-1133">Transmembrane helix</keyword>
<evidence type="ECO:0000313" key="3">
    <source>
        <dbReference type="EMBL" id="SCG78678.1"/>
    </source>
</evidence>
<organism evidence="3 4">
    <name type="scientific">Micromonospora siamensis</name>
    <dbReference type="NCBI Taxonomy" id="299152"/>
    <lineage>
        <taxon>Bacteria</taxon>
        <taxon>Bacillati</taxon>
        <taxon>Actinomycetota</taxon>
        <taxon>Actinomycetes</taxon>
        <taxon>Micromonosporales</taxon>
        <taxon>Micromonosporaceae</taxon>
        <taxon>Micromonospora</taxon>
    </lineage>
</organism>
<dbReference type="Gene3D" id="3.40.50.150">
    <property type="entry name" value="Vaccinia Virus protein VP39"/>
    <property type="match status" value="1"/>
</dbReference>
<dbReference type="InterPro" id="IPR036259">
    <property type="entry name" value="MFS_trans_sf"/>
</dbReference>
<evidence type="ECO:0000256" key="2">
    <source>
        <dbReference type="SAM" id="Phobius"/>
    </source>
</evidence>
<keyword evidence="2" id="KW-0472">Membrane</keyword>
<feature type="transmembrane region" description="Helical" evidence="2">
    <location>
        <begin position="182"/>
        <end position="201"/>
    </location>
</feature>
<dbReference type="AlphaFoldDB" id="A0A1C5K7B3"/>
<evidence type="ECO:0000313" key="4">
    <source>
        <dbReference type="Proteomes" id="UP000198210"/>
    </source>
</evidence>
<dbReference type="GO" id="GO:0006596">
    <property type="term" value="P:polyamine biosynthetic process"/>
    <property type="evidence" value="ECO:0007669"/>
    <property type="project" value="UniProtKB-KW"/>
</dbReference>
<dbReference type="Gene3D" id="1.20.1250.20">
    <property type="entry name" value="MFS general substrate transporter like domains"/>
    <property type="match status" value="1"/>
</dbReference>
<evidence type="ECO:0000256" key="1">
    <source>
        <dbReference type="ARBA" id="ARBA00023115"/>
    </source>
</evidence>
<feature type="transmembrane region" description="Helical" evidence="2">
    <location>
        <begin position="70"/>
        <end position="93"/>
    </location>
</feature>
<dbReference type="NCBIfam" id="NF037959">
    <property type="entry name" value="MFS_SpdSyn"/>
    <property type="match status" value="1"/>
</dbReference>
<keyword evidence="4" id="KW-1185">Reference proteome</keyword>
<reference evidence="3 4" key="1">
    <citation type="submission" date="2016-06" db="EMBL/GenBank/DDBJ databases">
        <authorList>
            <person name="Kjaerup R.B."/>
            <person name="Dalgaard T.S."/>
            <person name="Juul-Madsen H.R."/>
        </authorList>
    </citation>
    <scope>NUCLEOTIDE SEQUENCE [LARGE SCALE GENOMIC DNA]</scope>
    <source>
        <strain evidence="3 4">DSM 45097</strain>
    </source>
</reference>
<name>A0A1C5K7B3_9ACTN</name>
<dbReference type="InterPro" id="IPR029063">
    <property type="entry name" value="SAM-dependent_MTases_sf"/>
</dbReference>
<gene>
    <name evidence="3" type="ORF">GA0074704_5705</name>
</gene>
<dbReference type="Proteomes" id="UP000198210">
    <property type="component" value="Chromosome I"/>
</dbReference>
<feature type="transmembrane region" description="Helical" evidence="2">
    <location>
        <begin position="136"/>
        <end position="162"/>
    </location>
</feature>
<accession>A0A1C5K7B3</accession>
<feature type="transmembrane region" description="Helical" evidence="2">
    <location>
        <begin position="105"/>
        <end position="124"/>
    </location>
</feature>
<dbReference type="PANTHER" id="PTHR43317:SF1">
    <property type="entry name" value="THERMOSPERMINE SYNTHASE ACAULIS5"/>
    <property type="match status" value="1"/>
</dbReference>
<dbReference type="CDD" id="cd02440">
    <property type="entry name" value="AdoMet_MTases"/>
    <property type="match status" value="1"/>
</dbReference>
<proteinExistence type="predicted"/>
<dbReference type="PANTHER" id="PTHR43317">
    <property type="entry name" value="THERMOSPERMINE SYNTHASE ACAULIS5"/>
    <property type="match status" value="1"/>
</dbReference>
<dbReference type="EMBL" id="LT607751">
    <property type="protein sequence ID" value="SCG78678.1"/>
    <property type="molecule type" value="Genomic_DNA"/>
</dbReference>
<feature type="transmembrane region" description="Helical" evidence="2">
    <location>
        <begin position="41"/>
        <end position="64"/>
    </location>
</feature>
<dbReference type="SUPFAM" id="SSF53335">
    <property type="entry name" value="S-adenosyl-L-methionine-dependent methyltransferases"/>
    <property type="match status" value="1"/>
</dbReference>